<feature type="non-terminal residue" evidence="7">
    <location>
        <position position="240"/>
    </location>
</feature>
<feature type="transmembrane region" description="Helical" evidence="5">
    <location>
        <begin position="7"/>
        <end position="28"/>
    </location>
</feature>
<evidence type="ECO:0000256" key="5">
    <source>
        <dbReference type="SAM" id="Phobius"/>
    </source>
</evidence>
<keyword evidence="2 5" id="KW-0812">Transmembrane</keyword>
<evidence type="ECO:0000313" key="7">
    <source>
        <dbReference type="EMBL" id="GKT28244.1"/>
    </source>
</evidence>
<proteinExistence type="predicted"/>
<dbReference type="Pfam" id="PF00892">
    <property type="entry name" value="EamA"/>
    <property type="match status" value="1"/>
</dbReference>
<dbReference type="EMBL" id="BQXS01000198">
    <property type="protein sequence ID" value="GKT28244.1"/>
    <property type="molecule type" value="Genomic_DNA"/>
</dbReference>
<evidence type="ECO:0000259" key="6">
    <source>
        <dbReference type="Pfam" id="PF00892"/>
    </source>
</evidence>
<feature type="transmembrane region" description="Helical" evidence="5">
    <location>
        <begin position="131"/>
        <end position="153"/>
    </location>
</feature>
<keyword evidence="3 5" id="KW-1133">Transmembrane helix</keyword>
<name>A0ABQ5K6P2_9EUKA</name>
<dbReference type="InterPro" id="IPR037185">
    <property type="entry name" value="EmrE-like"/>
</dbReference>
<feature type="transmembrane region" description="Helical" evidence="5">
    <location>
        <begin position="165"/>
        <end position="183"/>
    </location>
</feature>
<keyword evidence="8" id="KW-1185">Reference proteome</keyword>
<evidence type="ECO:0000256" key="4">
    <source>
        <dbReference type="ARBA" id="ARBA00023136"/>
    </source>
</evidence>
<feature type="domain" description="EamA" evidence="6">
    <location>
        <begin position="40"/>
        <end position="146"/>
    </location>
</feature>
<comment type="subcellular location">
    <subcellularLocation>
        <location evidence="1">Membrane</location>
        <topology evidence="1">Multi-pass membrane protein</topology>
    </subcellularLocation>
</comment>
<evidence type="ECO:0000256" key="1">
    <source>
        <dbReference type="ARBA" id="ARBA00004141"/>
    </source>
</evidence>
<feature type="transmembrane region" description="Helical" evidence="5">
    <location>
        <begin position="76"/>
        <end position="93"/>
    </location>
</feature>
<dbReference type="SUPFAM" id="SSF103481">
    <property type="entry name" value="Multidrug resistance efflux transporter EmrE"/>
    <property type="match status" value="1"/>
</dbReference>
<feature type="transmembrane region" description="Helical" evidence="5">
    <location>
        <begin position="40"/>
        <end position="64"/>
    </location>
</feature>
<evidence type="ECO:0000313" key="8">
    <source>
        <dbReference type="Proteomes" id="UP001057375"/>
    </source>
</evidence>
<evidence type="ECO:0000256" key="3">
    <source>
        <dbReference type="ARBA" id="ARBA00022989"/>
    </source>
</evidence>
<keyword evidence="4 5" id="KW-0472">Membrane</keyword>
<accession>A0ABQ5K6P2</accession>
<organism evidence="7 8">
    <name type="scientific">Aduncisulcus paluster</name>
    <dbReference type="NCBI Taxonomy" id="2918883"/>
    <lineage>
        <taxon>Eukaryota</taxon>
        <taxon>Metamonada</taxon>
        <taxon>Carpediemonas-like organisms</taxon>
        <taxon>Aduncisulcus</taxon>
    </lineage>
</organism>
<dbReference type="Proteomes" id="UP001057375">
    <property type="component" value="Unassembled WGS sequence"/>
</dbReference>
<protein>
    <recommendedName>
        <fullName evidence="6">EamA domain-containing protein</fullName>
    </recommendedName>
</protein>
<gene>
    <name evidence="7" type="ORF">ADUPG1_000532</name>
</gene>
<feature type="transmembrane region" description="Helical" evidence="5">
    <location>
        <begin position="99"/>
        <end position="119"/>
    </location>
</feature>
<comment type="caution">
    <text evidence="7">The sequence shown here is derived from an EMBL/GenBank/DDBJ whole genome shotgun (WGS) entry which is preliminary data.</text>
</comment>
<dbReference type="InterPro" id="IPR050638">
    <property type="entry name" value="AA-Vitamin_Transporters"/>
</dbReference>
<dbReference type="PANTHER" id="PTHR32322">
    <property type="entry name" value="INNER MEMBRANE TRANSPORTER"/>
    <property type="match status" value="1"/>
</dbReference>
<dbReference type="InterPro" id="IPR000620">
    <property type="entry name" value="EamA_dom"/>
</dbReference>
<feature type="transmembrane region" description="Helical" evidence="5">
    <location>
        <begin position="195"/>
        <end position="216"/>
    </location>
</feature>
<dbReference type="PANTHER" id="PTHR32322:SF2">
    <property type="entry name" value="EAMA DOMAIN-CONTAINING PROTEIN"/>
    <property type="match status" value="1"/>
</dbReference>
<sequence length="240" mass="26024">MESVEIFAIILFILDQCINSLVDFWVQWAINGDDDGNGGIPATIVALMRVAMGGLILLPFVFIVDKPTKEAIKNHGKWFLLLGLIHGVHEILLATGLQYTSAIMCGVIYATQPFIAMVISSILGWEKITKILVLGLIFGICGTIITINPVLIIQDIREGDASSHLGTFLIFLDIIVYTIEIFVQKNVTTIFGPFAINSFSLLVGTAVVGIASIPAFPTFIEVCKSGTIPRRSITSIICLG</sequence>
<evidence type="ECO:0000256" key="2">
    <source>
        <dbReference type="ARBA" id="ARBA00022692"/>
    </source>
</evidence>
<reference evidence="7" key="1">
    <citation type="submission" date="2022-03" db="EMBL/GenBank/DDBJ databases">
        <title>Draft genome sequence of Aduncisulcus paluster, a free-living microaerophilic Fornicata.</title>
        <authorList>
            <person name="Yuyama I."/>
            <person name="Kume K."/>
            <person name="Tamura T."/>
            <person name="Inagaki Y."/>
            <person name="Hashimoto T."/>
        </authorList>
    </citation>
    <scope>NUCLEOTIDE SEQUENCE</scope>
    <source>
        <strain evidence="7">NY0171</strain>
    </source>
</reference>